<dbReference type="RefSeq" id="WP_036804916.1">
    <property type="nucleotide sequence ID" value="NZ_CP051177.1"/>
</dbReference>
<evidence type="ECO:0000313" key="1">
    <source>
        <dbReference type="EMBL" id="QKX51566.1"/>
    </source>
</evidence>
<gene>
    <name evidence="1" type="ORF">HF394_13900</name>
</gene>
<organism evidence="1 2">
    <name type="scientific">Planococcus glaciei</name>
    <dbReference type="NCBI Taxonomy" id="459472"/>
    <lineage>
        <taxon>Bacteria</taxon>
        <taxon>Bacillati</taxon>
        <taxon>Bacillota</taxon>
        <taxon>Bacilli</taxon>
        <taxon>Bacillales</taxon>
        <taxon>Caryophanaceae</taxon>
        <taxon>Planococcus</taxon>
    </lineage>
</organism>
<keyword evidence="2" id="KW-1185">Reference proteome</keyword>
<sequence length="169" mass="18774">MPRKGFFAGIIISAAVLGGCLALPEERIADGVAKVAAAFEDEPVETNESSDGTELYVPRSYTIEEPSDKQNIMITKGSDSYALFINPNEAADSTLFYDLQKANPEQQWVADETFEQSGRFGFTTVREIAEDRYELVVSAGGVKLTTISEERDIEKNMDWMMKTVRSIEN</sequence>
<dbReference type="Proteomes" id="UP000509222">
    <property type="component" value="Chromosome"/>
</dbReference>
<proteinExistence type="predicted"/>
<protein>
    <submittedName>
        <fullName evidence="1">Uncharacterized protein</fullName>
    </submittedName>
</protein>
<reference evidence="2" key="1">
    <citation type="submission" date="2020-06" db="EMBL/GenBank/DDBJ databases">
        <title>Isolation of Planomicrobium glaciei.</title>
        <authorList>
            <person name="Malisova L."/>
            <person name="Safrankova R."/>
            <person name="Jakubu V."/>
            <person name="Spanelova P."/>
        </authorList>
    </citation>
    <scope>NUCLEOTIDE SEQUENCE [LARGE SCALE GENOMIC DNA]</scope>
    <source>
        <strain evidence="2">NRL-ATB46093</strain>
    </source>
</reference>
<name>A0A7H8QC16_9BACL</name>
<accession>A0A7H8QC16</accession>
<dbReference type="EMBL" id="CP051177">
    <property type="protein sequence ID" value="QKX51566.1"/>
    <property type="molecule type" value="Genomic_DNA"/>
</dbReference>
<dbReference type="AlphaFoldDB" id="A0A7H8QC16"/>
<evidence type="ECO:0000313" key="2">
    <source>
        <dbReference type="Proteomes" id="UP000509222"/>
    </source>
</evidence>
<dbReference type="PROSITE" id="PS51257">
    <property type="entry name" value="PROKAR_LIPOPROTEIN"/>
    <property type="match status" value="1"/>
</dbReference>